<organism evidence="2 3">
    <name type="scientific">Maribacter phage Colly_1</name>
    <dbReference type="NCBI Taxonomy" id="2745691"/>
    <lineage>
        <taxon>Viruses</taxon>
        <taxon>Duplodnaviria</taxon>
        <taxon>Heunggongvirae</taxon>
        <taxon>Uroviricota</taxon>
        <taxon>Caudoviricetes</taxon>
        <taxon>Molycolviridae</taxon>
        <taxon>Mollyvirus</taxon>
        <taxon>Mollyvirus colly</taxon>
    </lineage>
</organism>
<keyword evidence="1" id="KW-0812">Transmembrane</keyword>
<sequence length="133" mass="14866">MALSKIDKTIVRVVMAIMSLVLIYFLITDLKSVLMILGSAIMVIWMLFLIMHIALLVPLFVVVTGTIALLHRYANLGALEERSKVLYVLAILTSLVPVLFFIYIGIPVLALALNQGSFDLIEMYSIFSQMMTN</sequence>
<feature type="transmembrane region" description="Helical" evidence="1">
    <location>
        <begin position="9"/>
        <end position="27"/>
    </location>
</feature>
<proteinExistence type="predicted"/>
<gene>
    <name evidence="2" type="ORF">Colly1_142</name>
</gene>
<dbReference type="Proteomes" id="UP000693899">
    <property type="component" value="Segment"/>
</dbReference>
<protein>
    <submittedName>
        <fullName evidence="2">Uncharacterized protein</fullName>
    </submittedName>
</protein>
<keyword evidence="1" id="KW-1133">Transmembrane helix</keyword>
<feature type="transmembrane region" description="Helical" evidence="1">
    <location>
        <begin position="86"/>
        <end position="113"/>
    </location>
</feature>
<name>A0A8E4UXV4_9CAUD</name>
<evidence type="ECO:0000313" key="3">
    <source>
        <dbReference type="Proteomes" id="UP000693899"/>
    </source>
</evidence>
<keyword evidence="1" id="KW-0472">Membrane</keyword>
<keyword evidence="3" id="KW-1185">Reference proteome</keyword>
<evidence type="ECO:0000256" key="1">
    <source>
        <dbReference type="SAM" id="Phobius"/>
    </source>
</evidence>
<accession>A0A8E4UXV4</accession>
<dbReference type="EMBL" id="MT732450">
    <property type="protein sequence ID" value="QQO97243.1"/>
    <property type="molecule type" value="Genomic_DNA"/>
</dbReference>
<evidence type="ECO:0000313" key="2">
    <source>
        <dbReference type="EMBL" id="QQO97243.1"/>
    </source>
</evidence>
<reference evidence="2" key="1">
    <citation type="submission" date="2020-07" db="EMBL/GenBank/DDBJ databases">
        <title>Highly diverse flavobacterial phages as mortality factor during North Sea spring blooms.</title>
        <authorList>
            <person name="Bartlau N."/>
            <person name="Wichels A."/>
            <person name="Krohne G."/>
            <person name="Adriaenssens E.M."/>
            <person name="Heins A."/>
            <person name="Fuchs B.M."/>
            <person name="Amann R."/>
            <person name="Moraru C."/>
        </authorList>
    </citation>
    <scope>NUCLEOTIDE SEQUENCE</scope>
</reference>